<name>A0A0G2DRS8_PHACM</name>
<sequence length="322" mass="35923">MLMRVFGAPFCAPCFEDETPTKVLELCCGSALWSSACNDYFKRSGSKVSFTGLDIAPLAPDLNRSGLDWTFVQHDTRKRLPFPDEEFDFIFIKDASICTSASVFQADPLGEPLRLLRSGGVLEVWDSDYLLRTLLPNPPVARGTSEDDLEQAQATGTYTISAATPFAQAQNQYLKDYNSWAQKALEKCRITTTPCASISLAFSAEADSFQDYGSRRIAIPLSEVRWEREPGATLATSKRRVSTPGTGEYRKLSQDQLALRRTALMTVVQTIESLEPMLIEANGYGQDEWDRWWSNMTADLLQQKGTANGEVLEVGAWWGQKR</sequence>
<keyword evidence="3" id="KW-1185">Reference proteome</keyword>
<evidence type="ECO:0000313" key="2">
    <source>
        <dbReference type="EMBL" id="KKY13722.1"/>
    </source>
</evidence>
<dbReference type="InterPro" id="IPR029063">
    <property type="entry name" value="SAM-dependent_MTases_sf"/>
</dbReference>
<dbReference type="PANTHER" id="PTHR43591">
    <property type="entry name" value="METHYLTRANSFERASE"/>
    <property type="match status" value="1"/>
</dbReference>
<evidence type="ECO:0000313" key="3">
    <source>
        <dbReference type="Proteomes" id="UP000053317"/>
    </source>
</evidence>
<protein>
    <submittedName>
        <fullName evidence="2">Putative sam binding domain-containing protein containing protein</fullName>
    </submittedName>
</protein>
<dbReference type="EMBL" id="LCWF01000264">
    <property type="protein sequence ID" value="KKY13722.1"/>
    <property type="molecule type" value="Genomic_DNA"/>
</dbReference>
<dbReference type="SUPFAM" id="SSF53335">
    <property type="entry name" value="S-adenosyl-L-methionine-dependent methyltransferases"/>
    <property type="match status" value="1"/>
</dbReference>
<dbReference type="CDD" id="cd02440">
    <property type="entry name" value="AdoMet_MTases"/>
    <property type="match status" value="1"/>
</dbReference>
<feature type="domain" description="Methyltransferase" evidence="1">
    <location>
        <begin position="23"/>
        <end position="120"/>
    </location>
</feature>
<evidence type="ECO:0000259" key="1">
    <source>
        <dbReference type="Pfam" id="PF13649"/>
    </source>
</evidence>
<comment type="caution">
    <text evidence="2">The sequence shown here is derived from an EMBL/GenBank/DDBJ whole genome shotgun (WGS) entry which is preliminary data.</text>
</comment>
<gene>
    <name evidence="2" type="ORF">UCRPC4_g06932</name>
</gene>
<dbReference type="OrthoDB" id="5538558at2759"/>
<dbReference type="Gene3D" id="3.40.50.150">
    <property type="entry name" value="Vaccinia Virus protein VP39"/>
    <property type="match status" value="1"/>
</dbReference>
<dbReference type="Pfam" id="PF13649">
    <property type="entry name" value="Methyltransf_25"/>
    <property type="match status" value="1"/>
</dbReference>
<proteinExistence type="predicted"/>
<dbReference type="Proteomes" id="UP000053317">
    <property type="component" value="Unassembled WGS sequence"/>
</dbReference>
<organism evidence="2 3">
    <name type="scientific">Phaeomoniella chlamydospora</name>
    <name type="common">Phaeoacremonium chlamydosporum</name>
    <dbReference type="NCBI Taxonomy" id="158046"/>
    <lineage>
        <taxon>Eukaryota</taxon>
        <taxon>Fungi</taxon>
        <taxon>Dikarya</taxon>
        <taxon>Ascomycota</taxon>
        <taxon>Pezizomycotina</taxon>
        <taxon>Eurotiomycetes</taxon>
        <taxon>Chaetothyriomycetidae</taxon>
        <taxon>Phaeomoniellales</taxon>
        <taxon>Phaeomoniellaceae</taxon>
        <taxon>Phaeomoniella</taxon>
    </lineage>
</organism>
<dbReference type="AlphaFoldDB" id="A0A0G2DRS8"/>
<reference evidence="2 3" key="1">
    <citation type="submission" date="2015-05" db="EMBL/GenBank/DDBJ databases">
        <title>Distinctive expansion of gene families associated with plant cell wall degradation and secondary metabolism in the genomes of grapevine trunk pathogens.</title>
        <authorList>
            <person name="Lawrence D.P."/>
            <person name="Travadon R."/>
            <person name="Rolshausen P.E."/>
            <person name="Baumgartner K."/>
        </authorList>
    </citation>
    <scope>NUCLEOTIDE SEQUENCE [LARGE SCALE GENOMIC DNA]</scope>
    <source>
        <strain evidence="2">UCRPC4</strain>
    </source>
</reference>
<accession>A0A0G2DRS8</accession>
<reference evidence="2 3" key="2">
    <citation type="submission" date="2015-05" db="EMBL/GenBank/DDBJ databases">
        <authorList>
            <person name="Morales-Cruz A."/>
            <person name="Amrine K.C."/>
            <person name="Cantu D."/>
        </authorList>
    </citation>
    <scope>NUCLEOTIDE SEQUENCE [LARGE SCALE GENOMIC DNA]</scope>
    <source>
        <strain evidence="2">UCRPC4</strain>
    </source>
</reference>
<dbReference type="InterPro" id="IPR041698">
    <property type="entry name" value="Methyltransf_25"/>
</dbReference>